<organism evidence="1 2">
    <name type="scientific">Chryseobacterium arachidis</name>
    <dbReference type="NCBI Taxonomy" id="1416778"/>
    <lineage>
        <taxon>Bacteria</taxon>
        <taxon>Pseudomonadati</taxon>
        <taxon>Bacteroidota</taxon>
        <taxon>Flavobacteriia</taxon>
        <taxon>Flavobacteriales</taxon>
        <taxon>Weeksellaceae</taxon>
        <taxon>Chryseobacterium group</taxon>
        <taxon>Chryseobacterium</taxon>
    </lineage>
</organism>
<dbReference type="Proteomes" id="UP000184518">
    <property type="component" value="Unassembled WGS sequence"/>
</dbReference>
<reference evidence="2" key="1">
    <citation type="submission" date="2016-11" db="EMBL/GenBank/DDBJ databases">
        <authorList>
            <person name="Varghese N."/>
            <person name="Submissions S."/>
        </authorList>
    </citation>
    <scope>NUCLEOTIDE SEQUENCE [LARGE SCALE GENOMIC DNA]</scope>
    <source>
        <strain evidence="2">DSM 27619</strain>
    </source>
</reference>
<gene>
    <name evidence="1" type="ORF">SAMN05443633_11237</name>
</gene>
<proteinExistence type="predicted"/>
<dbReference type="EMBL" id="FQUT01000012">
    <property type="protein sequence ID" value="SHG24477.1"/>
    <property type="molecule type" value="Genomic_DNA"/>
</dbReference>
<evidence type="ECO:0000313" key="2">
    <source>
        <dbReference type="Proteomes" id="UP000184518"/>
    </source>
</evidence>
<name>A0A1M5I8C9_9FLAO</name>
<dbReference type="AlphaFoldDB" id="A0A1M5I8C9"/>
<accession>A0A1M5I8C9</accession>
<sequence>MESLKTIIPLLTFLLGVGATWWFKSREKKEDTVRNAAKDIGKLVTEWYHQLDDIKIAIEQQLSNEIVNQKLGAYSQNRFILPLLLQNDEIISGHPKCAVLHQNLGRFLNIVTKTQEYSHVDSVSHPSGNITCAMCNDSLSTRNANFQVDYSPLLDLRKNVDALVQIINKDVGKVIKTL</sequence>
<evidence type="ECO:0000313" key="1">
    <source>
        <dbReference type="EMBL" id="SHG24477.1"/>
    </source>
</evidence>
<keyword evidence="2" id="KW-1185">Reference proteome</keyword>
<protein>
    <submittedName>
        <fullName evidence="1">Uncharacterized protein</fullName>
    </submittedName>
</protein>
<dbReference type="RefSeq" id="WP_072961409.1">
    <property type="nucleotide sequence ID" value="NZ_FQUT01000012.1"/>
</dbReference>